<dbReference type="RefSeq" id="WP_069973918.1">
    <property type="nucleotide sequence ID" value="NZ_CP017269.1"/>
</dbReference>
<accession>A0A1D8GBT1</accession>
<evidence type="ECO:0000313" key="1">
    <source>
        <dbReference type="EMBL" id="AOT68365.1"/>
    </source>
</evidence>
<dbReference type="OrthoDB" id="1955286at2"/>
<name>A0A1D8GBT1_9FIRM</name>
<dbReference type="EMBL" id="CP017269">
    <property type="protein sequence ID" value="AOT68365.1"/>
    <property type="molecule type" value="Genomic_DNA"/>
</dbReference>
<gene>
    <name evidence="1" type="ORF">Gferi_01395</name>
</gene>
<dbReference type="KEGG" id="gfe:Gferi_01395"/>
<proteinExistence type="predicted"/>
<keyword evidence="2" id="KW-1185">Reference proteome</keyword>
<reference evidence="1 2" key="1">
    <citation type="submission" date="2016-09" db="EMBL/GenBank/DDBJ databases">
        <title>Genomic analysis reveals versatility of anaerobic energy metabolism of Geosporobacter ferrireducens IRF9 of phylum Firmicutes.</title>
        <authorList>
            <person name="Kim S.-J."/>
        </authorList>
    </citation>
    <scope>NUCLEOTIDE SEQUENCE [LARGE SCALE GENOMIC DNA]</scope>
    <source>
        <strain evidence="1 2">IRF9</strain>
    </source>
</reference>
<sequence>MTVSCCSQYQECSDQESCIQSIEEIRRECQYKRKLEQGINYYSHKTEETKGVYLLIDGRMYRVGKRAAYGAYTYPLERQEIKALSDILEKAGLTCTERISSNLCTEEKNEGDERACCKVILTLEEHKYNIHNYDGRALKESTCSKIKNALNKLGFGAAIEVIGARKNYDAVTAIEGRILKPEKKKVQVEKEETQEPLEGVQLSLFPADNIRMWG</sequence>
<dbReference type="Proteomes" id="UP000095743">
    <property type="component" value="Chromosome"/>
</dbReference>
<organism evidence="1 2">
    <name type="scientific">Geosporobacter ferrireducens</name>
    <dbReference type="NCBI Taxonomy" id="1424294"/>
    <lineage>
        <taxon>Bacteria</taxon>
        <taxon>Bacillati</taxon>
        <taxon>Bacillota</taxon>
        <taxon>Clostridia</taxon>
        <taxon>Peptostreptococcales</taxon>
        <taxon>Thermotaleaceae</taxon>
        <taxon>Geosporobacter</taxon>
    </lineage>
</organism>
<evidence type="ECO:0000313" key="2">
    <source>
        <dbReference type="Proteomes" id="UP000095743"/>
    </source>
</evidence>
<protein>
    <submittedName>
        <fullName evidence="1">Uncharacterized protein</fullName>
    </submittedName>
</protein>
<dbReference type="AlphaFoldDB" id="A0A1D8GBT1"/>
<dbReference type="STRING" id="1424294.Gferi_01395"/>